<protein>
    <submittedName>
        <fullName evidence="1">Uncharacterized protein</fullName>
    </submittedName>
</protein>
<evidence type="ECO:0000313" key="1">
    <source>
        <dbReference type="EMBL" id="KAK1141277.1"/>
    </source>
</evidence>
<keyword evidence="2" id="KW-1185">Reference proteome</keyword>
<proteinExistence type="predicted"/>
<dbReference type="Proteomes" id="UP001177260">
    <property type="component" value="Unassembled WGS sequence"/>
</dbReference>
<reference evidence="1 2" key="1">
    <citation type="journal article" date="2023" name="ACS Omega">
        <title>Identification of the Neoaspergillic Acid Biosynthesis Gene Cluster by Establishing an In Vitro CRISPR-Ribonucleoprotein Genetic System in Aspergillus melleus.</title>
        <authorList>
            <person name="Yuan B."/>
            <person name="Grau M.F."/>
            <person name="Murata R.M."/>
            <person name="Torok T."/>
            <person name="Venkateswaran K."/>
            <person name="Stajich J.E."/>
            <person name="Wang C.C.C."/>
        </authorList>
    </citation>
    <scope>NUCLEOTIDE SEQUENCE [LARGE SCALE GENOMIC DNA]</scope>
    <source>
        <strain evidence="1 2">IMV 1140</strain>
    </source>
</reference>
<comment type="caution">
    <text evidence="1">The sequence shown here is derived from an EMBL/GenBank/DDBJ whole genome shotgun (WGS) entry which is preliminary data.</text>
</comment>
<organism evidence="1 2">
    <name type="scientific">Aspergillus melleus</name>
    <dbReference type="NCBI Taxonomy" id="138277"/>
    <lineage>
        <taxon>Eukaryota</taxon>
        <taxon>Fungi</taxon>
        <taxon>Dikarya</taxon>
        <taxon>Ascomycota</taxon>
        <taxon>Pezizomycotina</taxon>
        <taxon>Eurotiomycetes</taxon>
        <taxon>Eurotiomycetidae</taxon>
        <taxon>Eurotiales</taxon>
        <taxon>Aspergillaceae</taxon>
        <taxon>Aspergillus</taxon>
        <taxon>Aspergillus subgen. Circumdati</taxon>
    </lineage>
</organism>
<dbReference type="EMBL" id="JAOPJF010000066">
    <property type="protein sequence ID" value="KAK1141277.1"/>
    <property type="molecule type" value="Genomic_DNA"/>
</dbReference>
<accession>A0ACC3ATU8</accession>
<evidence type="ECO:0000313" key="2">
    <source>
        <dbReference type="Proteomes" id="UP001177260"/>
    </source>
</evidence>
<name>A0ACC3ATU8_9EURO</name>
<gene>
    <name evidence="1" type="ORF">N8T08_009180</name>
</gene>
<sequence length="380" mass="43951">MSRDTGEQEIDALDALKSEMVLLFKDDPRSLFGNEAMLLSEVVNHKEFKDLIYGFTVAIRDDRPNAPDLLRYFAGFLRWRQREISRHDLNLETLLGDLSEHLNKINEVTEPRTSYLLTQAIGTLLDAMVDINVEGIDRSHEEPRMAQVAEYALQALDYIPNNESPWEEMLRWAGPDLLKLKKCLGQALKGGRELREAHDGLKQMIAAMRNRSERNKSADRDWYHGHRQVDILIQLRAYEILPDAITGLRCCVQPQFWCGLYSRLEKQWVSDEPSRGSIEGFIEWTFTQLSLQQVQWPLVLNKNFMLWRKDAVSWWAVFRLINTEWPRDTRADMDIHIVLTNCVSGRYCAIPAMSTTTGQSQWGTLSEGSLQETACVYLRE</sequence>